<proteinExistence type="inferred from homology"/>
<dbReference type="Pfam" id="PF14804">
    <property type="entry name" value="Jag_N"/>
    <property type="match status" value="1"/>
</dbReference>
<dbReference type="InterPro" id="IPR034079">
    <property type="entry name" value="R3H_KhpB"/>
</dbReference>
<keyword evidence="4 6" id="KW-0143">Chaperone</keyword>
<dbReference type="InterPro" id="IPR038008">
    <property type="entry name" value="Jag_KH"/>
</dbReference>
<comment type="subunit">
    <text evidence="6">Forms a complex with KhpA.</text>
</comment>
<comment type="subcellular location">
    <subcellularLocation>
        <location evidence="6">Cytoplasm</location>
    </subcellularLocation>
</comment>
<dbReference type="EMBL" id="CADCUT010000208">
    <property type="protein sequence ID" value="CAA9434648.1"/>
    <property type="molecule type" value="Genomic_DNA"/>
</dbReference>
<evidence type="ECO:0000313" key="9">
    <source>
        <dbReference type="EMBL" id="CAA9434648.1"/>
    </source>
</evidence>
<dbReference type="CDD" id="cd02644">
    <property type="entry name" value="R3H_jag"/>
    <property type="match status" value="1"/>
</dbReference>
<reference evidence="9" key="1">
    <citation type="submission" date="2020-02" db="EMBL/GenBank/DDBJ databases">
        <authorList>
            <person name="Meier V. D."/>
        </authorList>
    </citation>
    <scope>NUCLEOTIDE SEQUENCE</scope>
    <source>
        <strain evidence="9">AVDCRST_MAG03</strain>
    </source>
</reference>
<feature type="compositionally biased region" description="Acidic residues" evidence="7">
    <location>
        <begin position="102"/>
        <end position="112"/>
    </location>
</feature>
<dbReference type="PANTHER" id="PTHR35800">
    <property type="entry name" value="PROTEIN JAG"/>
    <property type="match status" value="1"/>
</dbReference>
<evidence type="ECO:0000256" key="5">
    <source>
        <dbReference type="ARBA" id="ARBA00023316"/>
    </source>
</evidence>
<dbReference type="CDD" id="cd02414">
    <property type="entry name" value="KH-II_Jag"/>
    <property type="match status" value="1"/>
</dbReference>
<keyword evidence="1 6" id="KW-0963">Cytoplasm</keyword>
<dbReference type="SMART" id="SM01245">
    <property type="entry name" value="Jag_N"/>
    <property type="match status" value="1"/>
</dbReference>
<dbReference type="InterPro" id="IPR001374">
    <property type="entry name" value="R3H_dom"/>
</dbReference>
<dbReference type="Pfam" id="PF01424">
    <property type="entry name" value="R3H"/>
    <property type="match status" value="1"/>
</dbReference>
<dbReference type="SUPFAM" id="SSF82708">
    <property type="entry name" value="R3H domain"/>
    <property type="match status" value="1"/>
</dbReference>
<evidence type="ECO:0000256" key="2">
    <source>
        <dbReference type="ARBA" id="ARBA00022884"/>
    </source>
</evidence>
<dbReference type="InterPro" id="IPR015946">
    <property type="entry name" value="KH_dom-like_a/b"/>
</dbReference>
<dbReference type="AlphaFoldDB" id="A0A6J4Q9X4"/>
<keyword evidence="3 6" id="KW-0133">Cell shape</keyword>
<feature type="region of interest" description="Disordered" evidence="7">
    <location>
        <begin position="53"/>
        <end position="112"/>
    </location>
</feature>
<keyword evidence="5 6" id="KW-0961">Cell wall biogenesis/degradation</keyword>
<dbReference type="Gene3D" id="3.30.300.20">
    <property type="match status" value="1"/>
</dbReference>
<dbReference type="GO" id="GO:0009252">
    <property type="term" value="P:peptidoglycan biosynthetic process"/>
    <property type="evidence" value="ECO:0007669"/>
    <property type="project" value="UniProtKB-UniRule"/>
</dbReference>
<dbReference type="Pfam" id="PF13083">
    <property type="entry name" value="KH_KhpA-B"/>
    <property type="match status" value="1"/>
</dbReference>
<dbReference type="InterPro" id="IPR038247">
    <property type="entry name" value="Jag_N_dom_sf"/>
</dbReference>
<dbReference type="HAMAP" id="MF_00867">
    <property type="entry name" value="KhpB"/>
    <property type="match status" value="1"/>
</dbReference>
<evidence type="ECO:0000256" key="4">
    <source>
        <dbReference type="ARBA" id="ARBA00023186"/>
    </source>
</evidence>
<dbReference type="PANTHER" id="PTHR35800:SF1">
    <property type="entry name" value="RNA-BINDING PROTEIN KHPB"/>
    <property type="match status" value="1"/>
</dbReference>
<dbReference type="InterPro" id="IPR032782">
    <property type="entry name" value="KhpB_N"/>
</dbReference>
<accession>A0A6J4Q9X4</accession>
<name>A0A6J4Q9X4_9ACTN</name>
<dbReference type="GO" id="GO:0005737">
    <property type="term" value="C:cytoplasm"/>
    <property type="evidence" value="ECO:0007669"/>
    <property type="project" value="UniProtKB-SubCell"/>
</dbReference>
<evidence type="ECO:0000256" key="6">
    <source>
        <dbReference type="HAMAP-Rule" id="MF_00867"/>
    </source>
</evidence>
<organism evidence="9">
    <name type="scientific">uncultured Rubrobacteraceae bacterium</name>
    <dbReference type="NCBI Taxonomy" id="349277"/>
    <lineage>
        <taxon>Bacteria</taxon>
        <taxon>Bacillati</taxon>
        <taxon>Actinomycetota</taxon>
        <taxon>Rubrobacteria</taxon>
        <taxon>Rubrobacterales</taxon>
        <taxon>Rubrobacteraceae</taxon>
        <taxon>environmental samples</taxon>
    </lineage>
</organism>
<evidence type="ECO:0000256" key="7">
    <source>
        <dbReference type="SAM" id="MobiDB-lite"/>
    </source>
</evidence>
<evidence type="ECO:0000256" key="1">
    <source>
        <dbReference type="ARBA" id="ARBA00022490"/>
    </source>
</evidence>
<dbReference type="PROSITE" id="PS51061">
    <property type="entry name" value="R3H"/>
    <property type="match status" value="1"/>
</dbReference>
<dbReference type="InterPro" id="IPR039247">
    <property type="entry name" value="KhpB"/>
</dbReference>
<comment type="function">
    <text evidence="6">A probable RNA chaperone. Forms a complex with KhpA which binds to cellular RNA and controls its expression. Plays a role in peptidoglycan (PG) homeostasis and cell length regulation.</text>
</comment>
<dbReference type="SMART" id="SM00393">
    <property type="entry name" value="R3H"/>
    <property type="match status" value="1"/>
</dbReference>
<dbReference type="Gene3D" id="3.30.30.80">
    <property type="entry name" value="probable RNA-binding protein from clostridium symbiosum atcc 14940"/>
    <property type="match status" value="1"/>
</dbReference>
<comment type="domain">
    <text evidence="6">Has an N-terminal Jag-N domain and 2 RNA-binding domains (KH and R3H).</text>
</comment>
<dbReference type="InterPro" id="IPR036867">
    <property type="entry name" value="R3H_dom_sf"/>
</dbReference>
<dbReference type="GO" id="GO:0008360">
    <property type="term" value="P:regulation of cell shape"/>
    <property type="evidence" value="ECO:0007669"/>
    <property type="project" value="UniProtKB-KW"/>
</dbReference>
<feature type="domain" description="R3H" evidence="8">
    <location>
        <begin position="193"/>
        <end position="258"/>
    </location>
</feature>
<protein>
    <recommendedName>
        <fullName evidence="6">RNA-binding protein KhpB</fullName>
    </recommendedName>
    <alternativeName>
        <fullName evidence="6">RNA-binding protein EloR</fullName>
    </alternativeName>
</protein>
<gene>
    <name evidence="6" type="primary">khpB</name>
    <name evidence="6" type="synonym">eloR</name>
    <name evidence="9" type="ORF">AVDCRST_MAG03-3541</name>
</gene>
<dbReference type="GO" id="GO:0071555">
    <property type="term" value="P:cell wall organization"/>
    <property type="evidence" value="ECO:0007669"/>
    <property type="project" value="UniProtKB-KW"/>
</dbReference>
<dbReference type="GO" id="GO:0003723">
    <property type="term" value="F:RNA binding"/>
    <property type="evidence" value="ECO:0007669"/>
    <property type="project" value="UniProtKB-UniRule"/>
</dbReference>
<comment type="caution">
    <text evidence="6">Lacks conserved residue(s) required for the propagation of feature annotation.</text>
</comment>
<keyword evidence="2 6" id="KW-0694">RNA-binding</keyword>
<comment type="similarity">
    <text evidence="6">Belongs to the KhpB RNA-binding protein family.</text>
</comment>
<dbReference type="NCBIfam" id="NF041568">
    <property type="entry name" value="Jag_EloR"/>
    <property type="match status" value="1"/>
</dbReference>
<dbReference type="Gene3D" id="3.30.1370.50">
    <property type="entry name" value="R3H-like domain"/>
    <property type="match status" value="1"/>
</dbReference>
<sequence>MTEKREFYAASVEEAVERATKELGATRDELSYRVVDQGNSGFLGIGARDARIEVDAPMSSGTQEPADPEAVPEPSPTDESIVEQVAPEEESRSEVADIAPEPQEDAENIPEEIVEETKDRITALLDAMGFDARVEVYDAGGFVAVDVATEDTALFIGQKGETIDALQYLVNASINRKTTSRVRVVLDAEGYRQRRVEALQGMAHRTARKALREDRPVELPPMNPAERRVVHLFLRDNPRVMTESEGVGDSRRVRVSPA</sequence>
<evidence type="ECO:0000256" key="3">
    <source>
        <dbReference type="ARBA" id="ARBA00022960"/>
    </source>
</evidence>
<evidence type="ECO:0000259" key="8">
    <source>
        <dbReference type="PROSITE" id="PS51061"/>
    </source>
</evidence>